<dbReference type="PANTHER" id="PTHR33732">
    <property type="entry name" value="REF/SRPP-LIKE PROTEIN OS05G0151300/LOC_OS05G05940"/>
    <property type="match status" value="1"/>
</dbReference>
<evidence type="ECO:0000313" key="3">
    <source>
        <dbReference type="EMBL" id="KAK4423945.1"/>
    </source>
</evidence>
<dbReference type="AlphaFoldDB" id="A0AAE1Y5H1"/>
<comment type="similarity">
    <text evidence="1">Belongs to the REF/SRPP family.</text>
</comment>
<dbReference type="PANTHER" id="PTHR33732:SF2">
    <property type="entry name" value="REF_SRPP-LIKE PROTEIN"/>
    <property type="match status" value="1"/>
</dbReference>
<proteinExistence type="inferred from homology"/>
<reference evidence="3" key="2">
    <citation type="journal article" date="2024" name="Plant">
        <title>Genomic evolution and insights into agronomic trait innovations of Sesamum species.</title>
        <authorList>
            <person name="Miao H."/>
            <person name="Wang L."/>
            <person name="Qu L."/>
            <person name="Liu H."/>
            <person name="Sun Y."/>
            <person name="Le M."/>
            <person name="Wang Q."/>
            <person name="Wei S."/>
            <person name="Zheng Y."/>
            <person name="Lin W."/>
            <person name="Duan Y."/>
            <person name="Cao H."/>
            <person name="Xiong S."/>
            <person name="Wang X."/>
            <person name="Wei L."/>
            <person name="Li C."/>
            <person name="Ma Q."/>
            <person name="Ju M."/>
            <person name="Zhao R."/>
            <person name="Li G."/>
            <person name="Mu C."/>
            <person name="Tian Q."/>
            <person name="Mei H."/>
            <person name="Zhang T."/>
            <person name="Gao T."/>
            <person name="Zhang H."/>
        </authorList>
    </citation>
    <scope>NUCLEOTIDE SEQUENCE</scope>
    <source>
        <strain evidence="3">3651</strain>
    </source>
</reference>
<dbReference type="Proteomes" id="UP001293254">
    <property type="component" value="Unassembled WGS sequence"/>
</dbReference>
<evidence type="ECO:0000256" key="2">
    <source>
        <dbReference type="SAM" id="Phobius"/>
    </source>
</evidence>
<keyword evidence="4" id="KW-1185">Reference proteome</keyword>
<keyword evidence="2" id="KW-1133">Transmembrane helix</keyword>
<dbReference type="EMBL" id="JACGWO010000007">
    <property type="protein sequence ID" value="KAK4423945.1"/>
    <property type="molecule type" value="Genomic_DNA"/>
</dbReference>
<dbReference type="InterPro" id="IPR008802">
    <property type="entry name" value="REF"/>
</dbReference>
<evidence type="ECO:0000313" key="4">
    <source>
        <dbReference type="Proteomes" id="UP001293254"/>
    </source>
</evidence>
<keyword evidence="2" id="KW-0472">Membrane</keyword>
<organism evidence="3 4">
    <name type="scientific">Sesamum alatum</name>
    <dbReference type="NCBI Taxonomy" id="300844"/>
    <lineage>
        <taxon>Eukaryota</taxon>
        <taxon>Viridiplantae</taxon>
        <taxon>Streptophyta</taxon>
        <taxon>Embryophyta</taxon>
        <taxon>Tracheophyta</taxon>
        <taxon>Spermatophyta</taxon>
        <taxon>Magnoliopsida</taxon>
        <taxon>eudicotyledons</taxon>
        <taxon>Gunneridae</taxon>
        <taxon>Pentapetalae</taxon>
        <taxon>asterids</taxon>
        <taxon>lamiids</taxon>
        <taxon>Lamiales</taxon>
        <taxon>Pedaliaceae</taxon>
        <taxon>Sesamum</taxon>
    </lineage>
</organism>
<evidence type="ECO:0000256" key="1">
    <source>
        <dbReference type="ARBA" id="ARBA00009737"/>
    </source>
</evidence>
<feature type="transmembrane region" description="Helical" evidence="2">
    <location>
        <begin position="20"/>
        <end position="39"/>
    </location>
</feature>
<comment type="caution">
    <text evidence="3">The sequence shown here is derived from an EMBL/GenBank/DDBJ whole genome shotgun (WGS) entry which is preliminary data.</text>
</comment>
<keyword evidence="2" id="KW-0812">Transmembrane</keyword>
<accession>A0AAE1Y5H1</accession>
<reference evidence="3" key="1">
    <citation type="submission" date="2020-06" db="EMBL/GenBank/DDBJ databases">
        <authorList>
            <person name="Li T."/>
            <person name="Hu X."/>
            <person name="Zhang T."/>
            <person name="Song X."/>
            <person name="Zhang H."/>
            <person name="Dai N."/>
            <person name="Sheng W."/>
            <person name="Hou X."/>
            <person name="Wei L."/>
        </authorList>
    </citation>
    <scope>NUCLEOTIDE SEQUENCE</scope>
    <source>
        <strain evidence="3">3651</strain>
        <tissue evidence="3">Leaf</tissue>
    </source>
</reference>
<name>A0AAE1Y5H1_9LAMI</name>
<sequence length="232" mass="25180">MASSQVEVQGSDMQLKHLGFVRILAINAAVLVSNLYIYAKQNSGPLKSTVGKVEDAVTAVVSPVYERFKSIPGDILVFLDNKVDEATNKFDERAPPAAKNAASKAQLIVKKASKVLQDLAEEAKVDGPLAAISHAGQISKHFAVDQLALLWYKANQYPALHGVFGMAVPTAAHWSDKYNKLVNYMRSKGYSFFNYVPLVPVEEMAKAYKQVEAAAGKKADTASSSESESDKE</sequence>
<gene>
    <name evidence="3" type="ORF">Salat_1977400</name>
</gene>
<dbReference type="Pfam" id="PF05755">
    <property type="entry name" value="REF"/>
    <property type="match status" value="1"/>
</dbReference>
<protein>
    <submittedName>
        <fullName evidence="3">REF/SRPP-like protein</fullName>
    </submittedName>
</protein>